<protein>
    <submittedName>
        <fullName evidence="5">Uncharacterized protein</fullName>
    </submittedName>
</protein>
<dbReference type="AlphaFoldDB" id="A0A0B6YZG2"/>
<accession>A0A0B6YZG2</accession>
<keyword evidence="3" id="KW-0443">Lipid metabolism</keyword>
<keyword evidence="4" id="KW-1133">Transmembrane helix</keyword>
<dbReference type="EMBL" id="HACG01014869">
    <property type="protein sequence ID" value="CEK61734.1"/>
    <property type="molecule type" value="Transcribed_RNA"/>
</dbReference>
<keyword evidence="2" id="KW-0442">Lipid degradation</keyword>
<evidence type="ECO:0000256" key="2">
    <source>
        <dbReference type="ARBA" id="ARBA00022963"/>
    </source>
</evidence>
<feature type="non-terminal residue" evidence="5">
    <location>
        <position position="1"/>
    </location>
</feature>
<dbReference type="GO" id="GO:0004806">
    <property type="term" value="F:triacylglycerol lipase activity"/>
    <property type="evidence" value="ECO:0007669"/>
    <property type="project" value="TreeGrafter"/>
</dbReference>
<evidence type="ECO:0000256" key="1">
    <source>
        <dbReference type="ARBA" id="ARBA00022801"/>
    </source>
</evidence>
<dbReference type="PANTHER" id="PTHR45792">
    <property type="entry name" value="DIACYLGLYCEROL LIPASE HOMOLOG-RELATED"/>
    <property type="match status" value="1"/>
</dbReference>
<reference evidence="5" key="1">
    <citation type="submission" date="2014-12" db="EMBL/GenBank/DDBJ databases">
        <title>Insight into the proteome of Arion vulgaris.</title>
        <authorList>
            <person name="Aradska J."/>
            <person name="Bulat T."/>
            <person name="Smidak R."/>
            <person name="Sarate P."/>
            <person name="Gangsoo J."/>
            <person name="Sialana F."/>
            <person name="Bilban M."/>
            <person name="Lubec G."/>
        </authorList>
    </citation>
    <scope>NUCLEOTIDE SEQUENCE</scope>
    <source>
        <tissue evidence="5">Skin</tissue>
    </source>
</reference>
<organism evidence="5">
    <name type="scientific">Arion vulgaris</name>
    <dbReference type="NCBI Taxonomy" id="1028688"/>
    <lineage>
        <taxon>Eukaryota</taxon>
        <taxon>Metazoa</taxon>
        <taxon>Spiralia</taxon>
        <taxon>Lophotrochozoa</taxon>
        <taxon>Mollusca</taxon>
        <taxon>Gastropoda</taxon>
        <taxon>Heterobranchia</taxon>
        <taxon>Euthyneura</taxon>
        <taxon>Panpulmonata</taxon>
        <taxon>Eupulmonata</taxon>
        <taxon>Stylommatophora</taxon>
        <taxon>Helicina</taxon>
        <taxon>Arionoidea</taxon>
        <taxon>Arionidae</taxon>
        <taxon>Arion</taxon>
    </lineage>
</organism>
<feature type="transmembrane region" description="Helical" evidence="4">
    <location>
        <begin position="12"/>
        <end position="32"/>
    </location>
</feature>
<name>A0A0B6YZG2_9EUPU</name>
<dbReference type="PANTHER" id="PTHR45792:SF2">
    <property type="entry name" value="DIACYLGLYCEROL LIPASE-BETA"/>
    <property type="match status" value="1"/>
</dbReference>
<evidence type="ECO:0000256" key="3">
    <source>
        <dbReference type="ARBA" id="ARBA00023098"/>
    </source>
</evidence>
<dbReference type="GO" id="GO:0022008">
    <property type="term" value="P:neurogenesis"/>
    <property type="evidence" value="ECO:0007669"/>
    <property type="project" value="TreeGrafter"/>
</dbReference>
<evidence type="ECO:0000256" key="4">
    <source>
        <dbReference type="SAM" id="Phobius"/>
    </source>
</evidence>
<keyword evidence="1" id="KW-0378">Hydrolase</keyword>
<dbReference type="GO" id="GO:0005737">
    <property type="term" value="C:cytoplasm"/>
    <property type="evidence" value="ECO:0007669"/>
    <property type="project" value="TreeGrafter"/>
</dbReference>
<dbReference type="GO" id="GO:0019369">
    <property type="term" value="P:arachidonate metabolic process"/>
    <property type="evidence" value="ECO:0007669"/>
    <property type="project" value="TreeGrafter"/>
</dbReference>
<dbReference type="InterPro" id="IPR052214">
    <property type="entry name" value="DAG_Lipase-Related"/>
</dbReference>
<keyword evidence="4" id="KW-0812">Transmembrane</keyword>
<proteinExistence type="predicted"/>
<dbReference type="GO" id="GO:0046340">
    <property type="term" value="P:diacylglycerol catabolic process"/>
    <property type="evidence" value="ECO:0007669"/>
    <property type="project" value="TreeGrafter"/>
</dbReference>
<keyword evidence="4" id="KW-0472">Membrane</keyword>
<gene>
    <name evidence="5" type="primary">ORF43085</name>
</gene>
<feature type="non-terminal residue" evidence="5">
    <location>
        <position position="156"/>
    </location>
</feature>
<sequence>TCDWTVVLTVRGAVICSWIVSYIMCVGILIIFDPMGSLKQRKAISCSIGQGREPEISMGKLTSNKVWETRCRILCCCIACNPDTRQAFIDVSNVVAEFFHDVDLVPSDVAAGLMLVQEQQRYTDSRLHSVMSPDCPDTFSQLPATEDHIPEPKYWM</sequence>
<dbReference type="GO" id="GO:0005886">
    <property type="term" value="C:plasma membrane"/>
    <property type="evidence" value="ECO:0007669"/>
    <property type="project" value="TreeGrafter"/>
</dbReference>
<evidence type="ECO:0000313" key="5">
    <source>
        <dbReference type="EMBL" id="CEK61734.1"/>
    </source>
</evidence>